<name>A0A5N4BSN0_9FLAO</name>
<evidence type="ECO:0000313" key="3">
    <source>
        <dbReference type="Proteomes" id="UP000326384"/>
    </source>
</evidence>
<organism evidence="2 3">
    <name type="scientific">Chryseobacterium viscerum</name>
    <dbReference type="NCBI Taxonomy" id="1037377"/>
    <lineage>
        <taxon>Bacteria</taxon>
        <taxon>Pseudomonadati</taxon>
        <taxon>Bacteroidota</taxon>
        <taxon>Flavobacteriia</taxon>
        <taxon>Flavobacteriales</taxon>
        <taxon>Weeksellaceae</taxon>
        <taxon>Chryseobacterium group</taxon>
        <taxon>Chryseobacterium</taxon>
    </lineage>
</organism>
<keyword evidence="1" id="KW-1133">Transmembrane helix</keyword>
<dbReference type="RefSeq" id="WP_152289323.1">
    <property type="nucleotide sequence ID" value="NZ_VTPV01000003.1"/>
</dbReference>
<dbReference type="Proteomes" id="UP000326384">
    <property type="component" value="Unassembled WGS sequence"/>
</dbReference>
<gene>
    <name evidence="2" type="ORF">F8D52_06200</name>
</gene>
<keyword evidence="3" id="KW-1185">Reference proteome</keyword>
<protein>
    <submittedName>
        <fullName evidence="2">Uncharacterized protein</fullName>
    </submittedName>
</protein>
<reference evidence="2 3" key="1">
    <citation type="journal article" date="2019" name="Stand. Genomic Sci.">
        <title>Draft Whole-Genome Sequence of a Novel Chryseobacterium viscerum Strain Isolated from Fresh Water at Dripping Springs, New Mexico.</title>
        <authorList>
            <person name="Kyndt J.A."/>
            <person name="Moore T.C."/>
        </authorList>
    </citation>
    <scope>NUCLEOTIDE SEQUENCE [LARGE SCALE GENOMIC DNA]</scope>
    <source>
        <strain evidence="2 3">DPS</strain>
    </source>
</reference>
<comment type="caution">
    <text evidence="2">The sequence shown here is derived from an EMBL/GenBank/DDBJ whole genome shotgun (WGS) entry which is preliminary data.</text>
</comment>
<sequence length="144" mass="16432">MENEMVRKEILNVLKENIVSKLGTPENNKNFILQNVNVDEIHKSVNDLGNPEYYTKAFTELKNSNIQSSGDLINYITNLLIIEIGTVIIRAFIEMGLISERMTFEDQINLLIDLKSNKDIDNIQHIVSNLLEQKINPNSSSENV</sequence>
<keyword evidence="1" id="KW-0812">Transmembrane</keyword>
<accession>A0A5N4BSN0</accession>
<dbReference type="EMBL" id="VTPV01000003">
    <property type="protein sequence ID" value="KAB1231397.1"/>
    <property type="molecule type" value="Genomic_DNA"/>
</dbReference>
<evidence type="ECO:0000256" key="1">
    <source>
        <dbReference type="SAM" id="Phobius"/>
    </source>
</evidence>
<feature type="transmembrane region" description="Helical" evidence="1">
    <location>
        <begin position="72"/>
        <end position="93"/>
    </location>
</feature>
<keyword evidence="1" id="KW-0472">Membrane</keyword>
<proteinExistence type="predicted"/>
<evidence type="ECO:0000313" key="2">
    <source>
        <dbReference type="EMBL" id="KAB1231397.1"/>
    </source>
</evidence>